<feature type="compositionally biased region" description="Basic and acidic residues" evidence="2">
    <location>
        <begin position="823"/>
        <end position="838"/>
    </location>
</feature>
<evidence type="ECO:0000256" key="2">
    <source>
        <dbReference type="SAM" id="MobiDB-lite"/>
    </source>
</evidence>
<proteinExistence type="predicted"/>
<dbReference type="GO" id="GO:0003729">
    <property type="term" value="F:mRNA binding"/>
    <property type="evidence" value="ECO:0007669"/>
    <property type="project" value="TreeGrafter"/>
</dbReference>
<comment type="caution">
    <text evidence="4">The sequence shown here is derived from an EMBL/GenBank/DDBJ whole genome shotgun (WGS) entry which is preliminary data.</text>
</comment>
<dbReference type="GO" id="GO:0010494">
    <property type="term" value="C:cytoplasmic stress granule"/>
    <property type="evidence" value="ECO:0007669"/>
    <property type="project" value="TreeGrafter"/>
</dbReference>
<feature type="compositionally biased region" description="Basic and acidic residues" evidence="2">
    <location>
        <begin position="82"/>
        <end position="92"/>
    </location>
</feature>
<feature type="region of interest" description="Disordered" evidence="2">
    <location>
        <begin position="54"/>
        <end position="106"/>
    </location>
</feature>
<dbReference type="EMBL" id="JABWAB010000003">
    <property type="protein sequence ID" value="KAF6057473.1"/>
    <property type="molecule type" value="Genomic_DNA"/>
</dbReference>
<dbReference type="SMART" id="SM00360">
    <property type="entry name" value="RRM"/>
    <property type="match status" value="3"/>
</dbReference>
<feature type="compositionally biased region" description="Polar residues" evidence="2">
    <location>
        <begin position="1044"/>
        <end position="1056"/>
    </location>
</feature>
<dbReference type="InterPro" id="IPR039171">
    <property type="entry name" value="Cwc2/Slt11"/>
</dbReference>
<gene>
    <name evidence="4" type="ORF">FOB60_002028</name>
</gene>
<feature type="domain" description="RRM" evidence="3">
    <location>
        <begin position="143"/>
        <end position="227"/>
    </location>
</feature>
<organism evidence="4 5">
    <name type="scientific">Candida parapsilosis</name>
    <name type="common">Yeast</name>
    <dbReference type="NCBI Taxonomy" id="5480"/>
    <lineage>
        <taxon>Eukaryota</taxon>
        <taxon>Fungi</taxon>
        <taxon>Dikarya</taxon>
        <taxon>Ascomycota</taxon>
        <taxon>Saccharomycotina</taxon>
        <taxon>Pichiomycetes</taxon>
        <taxon>Debaryomycetaceae</taxon>
        <taxon>Candida/Lodderomyces clade</taxon>
        <taxon>Candida</taxon>
    </lineage>
</organism>
<dbReference type="Proteomes" id="UP000590412">
    <property type="component" value="Unassembled WGS sequence"/>
</dbReference>
<evidence type="ECO:0000259" key="3">
    <source>
        <dbReference type="SMART" id="SM00360"/>
    </source>
</evidence>
<evidence type="ECO:0000313" key="5">
    <source>
        <dbReference type="Proteomes" id="UP000590412"/>
    </source>
</evidence>
<dbReference type="AlphaFoldDB" id="A0A8X7TCR1"/>
<sequence>MNGGVPPSPMTPLDMSYGQSMLPSNLFVSTPYFTPPPSAQYFPPISHHSSLRNSQVSLANSHGSYSRSRNRGHQHRNNNSQHHQEHHPEHPQHQYQHQNVHEHGQDAAQKITNGTSTHNPTSQINGSAPVSEHNLEHLNLSRTVILRNIADDMTLHDLLDHIDFGPIEYVKLFTKTPPRSLDNNGSNDIKSNKNCTISFINSKTSVMFYLKYAKNSSNLNKLRSSLRSQHLKITLCDMNKPQYANAPPKQDYIKLKNLNYIIDHKATRCLKISFSIKDVLSDDTTADARLTHLKHYISTQCEKFGDVESFEIELDIPGKDEEGDVAGDDSKMTLLGAATVHFTSIDASVKTYEDYNKRIVHDSEKRRGGAGCDGEVDTITKKKRDSSNDLYDVNSKYGIHFISAIFHNDRCDKTLVEYRHELEDNQPPPTEGNGRSMKKSFTENGSCGLIAEEGPLGNSSEVGSIIDSPEQQPPPADVHIIDPVSPNSSDIENASPIICDTYALSSGDPCNEHEAHAQASIASNGVYSMISSDARQLNATPQFVHIPFTTDSPFGLHSNSSFVSNYNPDPINTGNRAIHLGNLHPHTTIEEIANNLRAGGLVESINHFPERRMCFVTFVDANIAFKFFMNHQVLHQLVIHGTDVSVGWAKKHSGPVSREIALAVTAGASRNVYLGLRNGQVEDETTRKPIIPSEDELRSDFSRIGGLEQINFYHNKECAFLNFLNISDAIKVVHAFECEEPIAVINLTKSLRGDQAAATALYQKYKLFKVNFGKDRCGNPPKFSFRKNFDKSLGSTYHQYQDQLHACVGKSKKGKKSGNNKQVNDRDDDLKREQLDQREGVIDDEAAKVFGIIKESEKNTVESVGDDDKHKELLQDSGVIDEEARVEVADSPDADVTQAPKMGQHKVTEIKEHSNGDAGQSPVVVDVAEENEEGEEEYEDDDDDEDVSIIIGSDDTVSTNASGKYDSFNDTFGYKAHRSEDRRQKVYHQPYYHDHASWNGRGSRNSSAMSINNGVMMHPYAQYASPQFNHHPSLMSHTSSTSSFQAYQPSPKSRNGSFHHHQTHSAGPYQQQMYAIPQSPQLVGQFAPPPHVRYVPVIQGQQVMPTAMPTQMPPGSMGNGMCGSSGSQVMAQYLAQAQQGAAPAMCTGPVYAVPHASYNYHGPRNKSKNRKGTDEQ</sequence>
<dbReference type="Pfam" id="PF10378">
    <property type="entry name" value="RRM"/>
    <property type="match status" value="1"/>
</dbReference>
<keyword evidence="1" id="KW-0694">RNA-binding</keyword>
<dbReference type="PANTHER" id="PTHR14089">
    <property type="entry name" value="PRE-MRNA-SPLICING FACTOR RBM22"/>
    <property type="match status" value="1"/>
</dbReference>
<protein>
    <submittedName>
        <fullName evidence="4">RNA recognition motif family protein</fullName>
    </submittedName>
</protein>
<feature type="region of interest" description="Disordered" evidence="2">
    <location>
        <begin position="422"/>
        <end position="442"/>
    </location>
</feature>
<dbReference type="InterPro" id="IPR012677">
    <property type="entry name" value="Nucleotide-bd_a/b_plait_sf"/>
</dbReference>
<dbReference type="InterPro" id="IPR000504">
    <property type="entry name" value="RRM_dom"/>
</dbReference>
<evidence type="ECO:0000313" key="4">
    <source>
        <dbReference type="EMBL" id="KAF6057473.1"/>
    </source>
</evidence>
<feature type="compositionally biased region" description="Polar residues" evidence="2">
    <location>
        <begin position="54"/>
        <end position="66"/>
    </location>
</feature>
<feature type="region of interest" description="Disordered" evidence="2">
    <location>
        <begin position="1031"/>
        <end position="1067"/>
    </location>
</feature>
<dbReference type="InterPro" id="IPR035979">
    <property type="entry name" value="RBD_domain_sf"/>
</dbReference>
<reference evidence="4" key="1">
    <citation type="submission" date="2020-03" db="EMBL/GenBank/DDBJ databases">
        <title>FDA dAtabase for Regulatory Grade micrObial Sequences (FDA-ARGOS): Supporting development and validation of Infectious Disease Dx tests.</title>
        <authorList>
            <person name="Campos J."/>
            <person name="Goldberg B."/>
            <person name="Tallon L."/>
            <person name="Sadzewicz L."/>
            <person name="Vavikolanu K."/>
            <person name="Mehta A."/>
            <person name="Aluvathingal J."/>
            <person name="Nadendla S."/>
            <person name="Nandy P."/>
            <person name="Geyer C."/>
            <person name="Yan Y."/>
            <person name="Sichtig H."/>
        </authorList>
    </citation>
    <scope>NUCLEOTIDE SEQUENCE [LARGE SCALE GENOMIC DNA]</scope>
    <source>
        <strain evidence="4">FDAARGOS_652</strain>
    </source>
</reference>
<dbReference type="SUPFAM" id="SSF54928">
    <property type="entry name" value="RNA-binding domain, RBD"/>
    <property type="match status" value="1"/>
</dbReference>
<evidence type="ECO:0000256" key="1">
    <source>
        <dbReference type="ARBA" id="ARBA00022884"/>
    </source>
</evidence>
<accession>A0A8X7TCR1</accession>
<dbReference type="PANTHER" id="PTHR14089:SF8">
    <property type="entry name" value="RNA-BINDING PROTEIN MRN1"/>
    <property type="match status" value="1"/>
</dbReference>
<feature type="region of interest" description="Disordered" evidence="2">
    <location>
        <begin position="809"/>
        <end position="838"/>
    </location>
</feature>
<feature type="domain" description="RRM" evidence="3">
    <location>
        <begin position="577"/>
        <end position="647"/>
    </location>
</feature>
<name>A0A8X7TCR1_CANPA</name>
<feature type="compositionally biased region" description="Low complexity" evidence="2">
    <location>
        <begin position="1031"/>
        <end position="1043"/>
    </location>
</feature>
<dbReference type="InterPro" id="IPR018835">
    <property type="entry name" value="RNA-binding_domain_put"/>
</dbReference>
<feature type="domain" description="RRM" evidence="3">
    <location>
        <begin position="671"/>
        <end position="745"/>
    </location>
</feature>
<dbReference type="Gene3D" id="3.30.70.330">
    <property type="match status" value="2"/>
</dbReference>